<reference evidence="3 4" key="1">
    <citation type="submission" date="2014-02" db="EMBL/GenBank/DDBJ databases">
        <title>Transposable element dynamics among asymbiotic and ectomycorrhizal Amanita fungi.</title>
        <authorList>
            <consortium name="DOE Joint Genome Institute"/>
            <person name="Hess J."/>
            <person name="Skrede I."/>
            <person name="Wolfe B."/>
            <person name="LaButti K."/>
            <person name="Ohm R.A."/>
            <person name="Grigoriev I.V."/>
            <person name="Pringle A."/>
        </authorList>
    </citation>
    <scope>NUCLEOTIDE SEQUENCE [LARGE SCALE GENOMIC DNA]</scope>
    <source>
        <strain evidence="3 4">SKay4041</strain>
    </source>
</reference>
<evidence type="ECO:0000313" key="4">
    <source>
        <dbReference type="Proteomes" id="UP000242287"/>
    </source>
</evidence>
<dbReference type="OrthoDB" id="8963340at2759"/>
<evidence type="ECO:0000259" key="2">
    <source>
        <dbReference type="PROSITE" id="PS50108"/>
    </source>
</evidence>
<organism evidence="3 4">
    <name type="scientific">Amanita thiersii Skay4041</name>
    <dbReference type="NCBI Taxonomy" id="703135"/>
    <lineage>
        <taxon>Eukaryota</taxon>
        <taxon>Fungi</taxon>
        <taxon>Dikarya</taxon>
        <taxon>Basidiomycota</taxon>
        <taxon>Agaricomycotina</taxon>
        <taxon>Agaricomycetes</taxon>
        <taxon>Agaricomycetidae</taxon>
        <taxon>Agaricales</taxon>
        <taxon>Pluteineae</taxon>
        <taxon>Amanitaceae</taxon>
        <taxon>Amanita</taxon>
    </lineage>
</organism>
<protein>
    <recommendedName>
        <fullName evidence="2">CRIB domain-containing protein</fullName>
    </recommendedName>
</protein>
<sequence>MTPSSIMLHEPLALTPNHTRCTSPLGEIVISDLPQSSHIIAMASTRYYHAQLGPKSPQWAYSRYRGLLVFGKNVRDDSETTLVCRNQQNSMHDANSEEIYWFRLMVPKTDELKTVWLFKFANDLNYQVERPFFHIIQGLVCTIHHLEYLVFTAVTQTRRYGFLFDDDDEALTFADKVIAQCSSLRSISPRTRRGKPKSRTTSPTSSASISLPLVDTFRHLAHVGLGDYGMHEGNIAELGLEDLINNRHIQGRRTIRKGIKDIDAWHASGVTGSAGIETH</sequence>
<dbReference type="InterPro" id="IPR000095">
    <property type="entry name" value="CRIB_dom"/>
</dbReference>
<evidence type="ECO:0000256" key="1">
    <source>
        <dbReference type="SAM" id="MobiDB-lite"/>
    </source>
</evidence>
<name>A0A2A9NTP5_9AGAR</name>
<dbReference type="Proteomes" id="UP000242287">
    <property type="component" value="Unassembled WGS sequence"/>
</dbReference>
<dbReference type="STRING" id="703135.A0A2A9NTP5"/>
<feature type="region of interest" description="Disordered" evidence="1">
    <location>
        <begin position="188"/>
        <end position="207"/>
    </location>
</feature>
<evidence type="ECO:0000313" key="3">
    <source>
        <dbReference type="EMBL" id="PFH53468.1"/>
    </source>
</evidence>
<dbReference type="InterPro" id="IPR011993">
    <property type="entry name" value="PH-like_dom_sf"/>
</dbReference>
<dbReference type="EMBL" id="KZ301973">
    <property type="protein sequence ID" value="PFH53468.1"/>
    <property type="molecule type" value="Genomic_DNA"/>
</dbReference>
<dbReference type="Gene3D" id="2.30.29.30">
    <property type="entry name" value="Pleckstrin-homology domain (PH domain)/Phosphotyrosine-binding domain (PTB)"/>
    <property type="match status" value="1"/>
</dbReference>
<feature type="domain" description="CRIB" evidence="2">
    <location>
        <begin position="209"/>
        <end position="224"/>
    </location>
</feature>
<keyword evidence="4" id="KW-1185">Reference proteome</keyword>
<gene>
    <name evidence="3" type="ORF">AMATHDRAFT_45352</name>
</gene>
<dbReference type="AlphaFoldDB" id="A0A2A9NTP5"/>
<proteinExistence type="predicted"/>
<dbReference type="PROSITE" id="PS50108">
    <property type="entry name" value="CRIB"/>
    <property type="match status" value="1"/>
</dbReference>
<accession>A0A2A9NTP5</accession>